<dbReference type="EMBL" id="CAJNOM010000023">
    <property type="protein sequence ID" value="CAF0829951.1"/>
    <property type="molecule type" value="Genomic_DNA"/>
</dbReference>
<comment type="caution">
    <text evidence="2">The sequence shown here is derived from an EMBL/GenBank/DDBJ whole genome shotgun (WGS) entry which is preliminary data.</text>
</comment>
<name>A0A813UN07_9BILA</name>
<reference evidence="2" key="1">
    <citation type="submission" date="2021-02" db="EMBL/GenBank/DDBJ databases">
        <authorList>
            <person name="Nowell W R."/>
        </authorList>
    </citation>
    <scope>NUCLEOTIDE SEQUENCE</scope>
</reference>
<evidence type="ECO:0000256" key="1">
    <source>
        <dbReference type="SAM" id="Phobius"/>
    </source>
</evidence>
<keyword evidence="1" id="KW-0472">Membrane</keyword>
<feature type="transmembrane region" description="Helical" evidence="1">
    <location>
        <begin position="20"/>
        <end position="43"/>
    </location>
</feature>
<dbReference type="Proteomes" id="UP000663877">
    <property type="component" value="Unassembled WGS sequence"/>
</dbReference>
<keyword evidence="5" id="KW-1185">Reference proteome</keyword>
<evidence type="ECO:0000313" key="3">
    <source>
        <dbReference type="EMBL" id="CAF0870014.1"/>
    </source>
</evidence>
<proteinExistence type="predicted"/>
<keyword evidence="1" id="KW-1133">Transmembrane helix</keyword>
<dbReference type="AlphaFoldDB" id="A0A813UN07"/>
<dbReference type="OrthoDB" id="10105718at2759"/>
<evidence type="ECO:0000313" key="5">
    <source>
        <dbReference type="Proteomes" id="UP000663832"/>
    </source>
</evidence>
<evidence type="ECO:0000313" key="2">
    <source>
        <dbReference type="EMBL" id="CAF0829951.1"/>
    </source>
</evidence>
<evidence type="ECO:0000313" key="4">
    <source>
        <dbReference type="EMBL" id="CAF1015418.1"/>
    </source>
</evidence>
<protein>
    <submittedName>
        <fullName evidence="2">Uncharacterized protein</fullName>
    </submittedName>
</protein>
<dbReference type="EMBL" id="CAJNOI010000028">
    <property type="protein sequence ID" value="CAF0870014.1"/>
    <property type="molecule type" value="Genomic_DNA"/>
</dbReference>
<keyword evidence="1" id="KW-0812">Transmembrane</keyword>
<organism evidence="2 5">
    <name type="scientific">Adineta steineri</name>
    <dbReference type="NCBI Taxonomy" id="433720"/>
    <lineage>
        <taxon>Eukaryota</taxon>
        <taxon>Metazoa</taxon>
        <taxon>Spiralia</taxon>
        <taxon>Gnathifera</taxon>
        <taxon>Rotifera</taxon>
        <taxon>Eurotatoria</taxon>
        <taxon>Bdelloidea</taxon>
        <taxon>Adinetida</taxon>
        <taxon>Adinetidae</taxon>
        <taxon>Adineta</taxon>
    </lineage>
</organism>
<dbReference type="EMBL" id="CAJNOM010000086">
    <property type="protein sequence ID" value="CAF1015418.1"/>
    <property type="molecule type" value="Genomic_DNA"/>
</dbReference>
<sequence>MIEFVEKPFNVENGSVRWWITYWWVLLRDGFMIVTAVIVIIVLKYGLIRNDELSDSTLYIPVDKPSVYFATPVASNSRRRHHRRRRTRRHFRCILVRSVVFQMIHHCRRRDRHRFSRHHRRRF</sequence>
<dbReference type="Proteomes" id="UP000663832">
    <property type="component" value="Unassembled WGS sequence"/>
</dbReference>
<gene>
    <name evidence="3" type="ORF">BJG266_LOCUS8845</name>
    <name evidence="4" type="ORF">QVE165_LOCUS15699</name>
    <name evidence="2" type="ORF">QVE165_LOCUS5726</name>
</gene>
<accession>A0A813UN07</accession>